<dbReference type="AlphaFoldDB" id="X1TRV1"/>
<gene>
    <name evidence="1" type="ORF">S12H4_40088</name>
</gene>
<accession>X1TRV1</accession>
<protein>
    <submittedName>
        <fullName evidence="1">Uncharacterized protein</fullName>
    </submittedName>
</protein>
<comment type="caution">
    <text evidence="1">The sequence shown here is derived from an EMBL/GenBank/DDBJ whole genome shotgun (WGS) entry which is preliminary data.</text>
</comment>
<evidence type="ECO:0000313" key="1">
    <source>
        <dbReference type="EMBL" id="GAI90300.1"/>
    </source>
</evidence>
<proteinExistence type="predicted"/>
<organism evidence="1">
    <name type="scientific">marine sediment metagenome</name>
    <dbReference type="NCBI Taxonomy" id="412755"/>
    <lineage>
        <taxon>unclassified sequences</taxon>
        <taxon>metagenomes</taxon>
        <taxon>ecological metagenomes</taxon>
    </lineage>
</organism>
<reference evidence="1" key="1">
    <citation type="journal article" date="2014" name="Front. Microbiol.">
        <title>High frequency of phylogenetically diverse reductive dehalogenase-homologous genes in deep subseafloor sedimentary metagenomes.</title>
        <authorList>
            <person name="Kawai M."/>
            <person name="Futagami T."/>
            <person name="Toyoda A."/>
            <person name="Takaki Y."/>
            <person name="Nishi S."/>
            <person name="Hori S."/>
            <person name="Arai W."/>
            <person name="Tsubouchi T."/>
            <person name="Morono Y."/>
            <person name="Uchiyama I."/>
            <person name="Ito T."/>
            <person name="Fujiyama A."/>
            <person name="Inagaki F."/>
            <person name="Takami H."/>
        </authorList>
    </citation>
    <scope>NUCLEOTIDE SEQUENCE</scope>
    <source>
        <strain evidence="1">Expedition CK06-06</strain>
    </source>
</reference>
<sequence length="38" mass="4189">YWITAEPDGYFPTEEFAIASPITIALKTDSGWLSINIG</sequence>
<dbReference type="EMBL" id="BARW01024296">
    <property type="protein sequence ID" value="GAI90300.1"/>
    <property type="molecule type" value="Genomic_DNA"/>
</dbReference>
<feature type="non-terminal residue" evidence="1">
    <location>
        <position position="1"/>
    </location>
</feature>
<name>X1TRV1_9ZZZZ</name>